<proteinExistence type="predicted"/>
<dbReference type="EMBL" id="JABBWD010000006">
    <property type="protein sequence ID" value="KAG1781322.1"/>
    <property type="molecule type" value="Genomic_DNA"/>
</dbReference>
<name>A0A9P7D6Z3_9AGAM</name>
<reference evidence="2" key="1">
    <citation type="journal article" date="2020" name="New Phytol.">
        <title>Comparative genomics reveals dynamic genome evolution in host specialist ectomycorrhizal fungi.</title>
        <authorList>
            <person name="Lofgren L.A."/>
            <person name="Nguyen N.H."/>
            <person name="Vilgalys R."/>
            <person name="Ruytinx J."/>
            <person name="Liao H.L."/>
            <person name="Branco S."/>
            <person name="Kuo A."/>
            <person name="LaButti K."/>
            <person name="Lipzen A."/>
            <person name="Andreopoulos W."/>
            <person name="Pangilinan J."/>
            <person name="Riley R."/>
            <person name="Hundley H."/>
            <person name="Na H."/>
            <person name="Barry K."/>
            <person name="Grigoriev I.V."/>
            <person name="Stajich J.E."/>
            <person name="Kennedy P.G."/>
        </authorList>
    </citation>
    <scope>NUCLEOTIDE SEQUENCE</scope>
    <source>
        <strain evidence="2">DOB743</strain>
    </source>
</reference>
<accession>A0A9P7D6Z3</accession>
<sequence length="137" mass="15312">MPVQHEFVRTPFTGRKHSKKDLDVVAGVTSSMSWEKEWAILQSMPPEAAWLMIAYLMFVPKTLAMLTLYLSLDGEDFQFSAGYENHLFNGLHRSWDSDDVSNILVAYTSRPVSEGGLSSQEVALPTGTATVRPLPHK</sequence>
<gene>
    <name evidence="2" type="ORF">EV702DRAFT_1193503</name>
</gene>
<evidence type="ECO:0000256" key="1">
    <source>
        <dbReference type="SAM" id="Phobius"/>
    </source>
</evidence>
<keyword evidence="1" id="KW-0472">Membrane</keyword>
<keyword evidence="1" id="KW-0812">Transmembrane</keyword>
<dbReference type="Proteomes" id="UP000714275">
    <property type="component" value="Unassembled WGS sequence"/>
</dbReference>
<dbReference type="OrthoDB" id="10261556at2759"/>
<feature type="transmembrane region" description="Helical" evidence="1">
    <location>
        <begin position="48"/>
        <end position="70"/>
    </location>
</feature>
<evidence type="ECO:0000313" key="3">
    <source>
        <dbReference type="Proteomes" id="UP000714275"/>
    </source>
</evidence>
<comment type="caution">
    <text evidence="2">The sequence shown here is derived from an EMBL/GenBank/DDBJ whole genome shotgun (WGS) entry which is preliminary data.</text>
</comment>
<organism evidence="2 3">
    <name type="scientific">Suillus placidus</name>
    <dbReference type="NCBI Taxonomy" id="48579"/>
    <lineage>
        <taxon>Eukaryota</taxon>
        <taxon>Fungi</taxon>
        <taxon>Dikarya</taxon>
        <taxon>Basidiomycota</taxon>
        <taxon>Agaricomycotina</taxon>
        <taxon>Agaricomycetes</taxon>
        <taxon>Agaricomycetidae</taxon>
        <taxon>Boletales</taxon>
        <taxon>Suillineae</taxon>
        <taxon>Suillaceae</taxon>
        <taxon>Suillus</taxon>
    </lineage>
</organism>
<protein>
    <submittedName>
        <fullName evidence="2">Uncharacterized protein</fullName>
    </submittedName>
</protein>
<keyword evidence="1" id="KW-1133">Transmembrane helix</keyword>
<evidence type="ECO:0000313" key="2">
    <source>
        <dbReference type="EMBL" id="KAG1781322.1"/>
    </source>
</evidence>
<keyword evidence="3" id="KW-1185">Reference proteome</keyword>
<dbReference type="AlphaFoldDB" id="A0A9P7D6Z3"/>